<keyword evidence="4" id="KW-0342">GTP-binding</keyword>
<dbReference type="AlphaFoldDB" id="A0A1T0CUV8"/>
<proteinExistence type="predicted"/>
<name>A0A1T0CUV8_9GAMM</name>
<dbReference type="STRING" id="573983.B0681_03080"/>
<evidence type="ECO:0000313" key="9">
    <source>
        <dbReference type="EMBL" id="OOS26138.1"/>
    </source>
</evidence>
<protein>
    <recommendedName>
        <fullName evidence="8">Dynamin N-terminal domain-containing protein</fullName>
    </recommendedName>
</protein>
<reference evidence="9 10" key="1">
    <citation type="submission" date="2017-02" db="EMBL/GenBank/DDBJ databases">
        <title>Draft genome sequence of Moraxella porci CCUG 54912T type strain.</title>
        <authorList>
            <person name="Salva-Serra F."/>
            <person name="Engstrom-Jakobsson H."/>
            <person name="Thorell K."/>
            <person name="Jaen-Luchoro D."/>
            <person name="Gonzales-Siles L."/>
            <person name="Karlsson R."/>
            <person name="Yazdan S."/>
            <person name="Boulund F."/>
            <person name="Johnning A."/>
            <person name="Engstrand L."/>
            <person name="Kristiansson E."/>
            <person name="Moore E."/>
        </authorList>
    </citation>
    <scope>NUCLEOTIDE SEQUENCE [LARGE SCALE GENOMIC DNA]</scope>
    <source>
        <strain evidence="9 10">CCUG 54912</strain>
    </source>
</reference>
<dbReference type="PANTHER" id="PTHR10465">
    <property type="entry name" value="TRANSMEMBRANE GTPASE FZO1"/>
    <property type="match status" value="1"/>
</dbReference>
<organism evidence="9 10">
    <name type="scientific">Moraxella porci DSM 25326</name>
    <dbReference type="NCBI Taxonomy" id="573983"/>
    <lineage>
        <taxon>Bacteria</taxon>
        <taxon>Pseudomonadati</taxon>
        <taxon>Pseudomonadota</taxon>
        <taxon>Gammaproteobacteria</taxon>
        <taxon>Moraxellales</taxon>
        <taxon>Moraxellaceae</taxon>
        <taxon>Moraxella</taxon>
    </lineage>
</organism>
<feature type="compositionally biased region" description="Basic and acidic residues" evidence="7">
    <location>
        <begin position="429"/>
        <end position="442"/>
    </location>
</feature>
<evidence type="ECO:0000259" key="8">
    <source>
        <dbReference type="Pfam" id="PF00350"/>
    </source>
</evidence>
<evidence type="ECO:0000256" key="1">
    <source>
        <dbReference type="ARBA" id="ARBA00004370"/>
    </source>
</evidence>
<keyword evidence="6" id="KW-0175">Coiled coil</keyword>
<dbReference type="InterPro" id="IPR027094">
    <property type="entry name" value="Mitofusin_fam"/>
</dbReference>
<keyword evidence="10" id="KW-1185">Reference proteome</keyword>
<dbReference type="InterPro" id="IPR045063">
    <property type="entry name" value="Dynamin_N"/>
</dbReference>
<evidence type="ECO:0000256" key="5">
    <source>
        <dbReference type="ARBA" id="ARBA00023136"/>
    </source>
</evidence>
<sequence>MYLQSQKKLVNFLDELKAQLQTIDMPTNEIEVLAEDIRTKELLIPVVGGFSAGKSTLLNTFLGAEILPTSINPETDLAAELHYGKEEFVEAFGLKDESVTRFELTEFADIKARAQEFSHLKIYLNSEQLQRIEPLILVDMPGFGSSLANHNKAINYYLPKGAHFIVVTSSEEGNITQSMMRQLSEFDNLGREFHILLSKANLRSPEQVADLKAYIADQVELSFAYPHEIIAIGNNDKDELSKVFTSINPNQIIDKNFKDLVKNQADNAINNINIKINTLKNSTELNQETIATLARAVLDIENQKTRMISDIKNSHGENIAKRCVDYIGTQLNNHADELGTYLANKNNQLFQEMIVTIIRDGLSFKLSREFQSVGHDVIRRFETDTLHSLNDSMKDFGMDDEWVKSITGKVEQAFSITGKAINAIQTRLKKDEKGDENQDAKQADATNQSKKESQIATALTAYRTVTSVLAISTGVVGVAAELVIVFLPDIINFASKYMQAQKIKQAVSSEVIPRIKNELSSNLPQAINEQIQMMVEDVSASFESELNEKKAIIEQLEQERQENKEMIENQIAKLKEVKSAISNLAEESFY</sequence>
<dbReference type="Pfam" id="PF00350">
    <property type="entry name" value="Dynamin_N"/>
    <property type="match status" value="1"/>
</dbReference>
<feature type="coiled-coil region" evidence="6">
    <location>
        <begin position="539"/>
        <end position="587"/>
    </location>
</feature>
<dbReference type="GO" id="GO:0005525">
    <property type="term" value="F:GTP binding"/>
    <property type="evidence" value="ECO:0007669"/>
    <property type="project" value="UniProtKB-KW"/>
</dbReference>
<dbReference type="EMBL" id="MUYV01000002">
    <property type="protein sequence ID" value="OOS26138.1"/>
    <property type="molecule type" value="Genomic_DNA"/>
</dbReference>
<gene>
    <name evidence="9" type="ORF">B0681_03080</name>
</gene>
<keyword evidence="3" id="KW-0378">Hydrolase</keyword>
<keyword evidence="5" id="KW-0472">Membrane</keyword>
<dbReference type="Proteomes" id="UP000190683">
    <property type="component" value="Unassembled WGS sequence"/>
</dbReference>
<keyword evidence="2" id="KW-0547">Nucleotide-binding</keyword>
<evidence type="ECO:0000256" key="6">
    <source>
        <dbReference type="SAM" id="Coils"/>
    </source>
</evidence>
<feature type="region of interest" description="Disordered" evidence="7">
    <location>
        <begin position="429"/>
        <end position="450"/>
    </location>
</feature>
<evidence type="ECO:0000256" key="4">
    <source>
        <dbReference type="ARBA" id="ARBA00023134"/>
    </source>
</evidence>
<dbReference type="GO" id="GO:0003924">
    <property type="term" value="F:GTPase activity"/>
    <property type="evidence" value="ECO:0007669"/>
    <property type="project" value="InterPro"/>
</dbReference>
<evidence type="ECO:0000256" key="2">
    <source>
        <dbReference type="ARBA" id="ARBA00022741"/>
    </source>
</evidence>
<evidence type="ECO:0000256" key="3">
    <source>
        <dbReference type="ARBA" id="ARBA00022801"/>
    </source>
</evidence>
<comment type="caution">
    <text evidence="9">The sequence shown here is derived from an EMBL/GenBank/DDBJ whole genome shotgun (WGS) entry which is preliminary data.</text>
</comment>
<dbReference type="RefSeq" id="WP_078317287.1">
    <property type="nucleotide sequence ID" value="NZ_MUYV01000002.1"/>
</dbReference>
<dbReference type="InterPro" id="IPR027417">
    <property type="entry name" value="P-loop_NTPase"/>
</dbReference>
<evidence type="ECO:0000313" key="10">
    <source>
        <dbReference type="Proteomes" id="UP000190683"/>
    </source>
</evidence>
<dbReference type="SUPFAM" id="SSF52540">
    <property type="entry name" value="P-loop containing nucleoside triphosphate hydrolases"/>
    <property type="match status" value="1"/>
</dbReference>
<comment type="subcellular location">
    <subcellularLocation>
        <location evidence="1">Membrane</location>
    </subcellularLocation>
</comment>
<dbReference type="GO" id="GO:0016020">
    <property type="term" value="C:membrane"/>
    <property type="evidence" value="ECO:0007669"/>
    <property type="project" value="UniProtKB-SubCell"/>
</dbReference>
<dbReference type="PANTHER" id="PTHR10465:SF0">
    <property type="entry name" value="SARCALUMENIN"/>
    <property type="match status" value="1"/>
</dbReference>
<dbReference type="Gene3D" id="3.40.50.300">
    <property type="entry name" value="P-loop containing nucleotide triphosphate hydrolases"/>
    <property type="match status" value="1"/>
</dbReference>
<feature type="domain" description="Dynamin N-terminal" evidence="8">
    <location>
        <begin position="44"/>
        <end position="185"/>
    </location>
</feature>
<accession>A0A1T0CUV8</accession>
<evidence type="ECO:0000256" key="7">
    <source>
        <dbReference type="SAM" id="MobiDB-lite"/>
    </source>
</evidence>